<dbReference type="OrthoDB" id="162762at2157"/>
<dbReference type="Proteomes" id="UP000289691">
    <property type="component" value="Unassembled WGS sequence"/>
</dbReference>
<evidence type="ECO:0000313" key="4">
    <source>
        <dbReference type="Proteomes" id="UP000289691"/>
    </source>
</evidence>
<evidence type="ECO:0000256" key="1">
    <source>
        <dbReference type="ARBA" id="ARBA00022729"/>
    </source>
</evidence>
<organism evidence="3 4">
    <name type="scientific">Halorientalis pallida</name>
    <dbReference type="NCBI Taxonomy" id="2479928"/>
    <lineage>
        <taxon>Archaea</taxon>
        <taxon>Methanobacteriati</taxon>
        <taxon>Methanobacteriota</taxon>
        <taxon>Stenosarchaea group</taxon>
        <taxon>Halobacteria</taxon>
        <taxon>Halobacteriales</taxon>
        <taxon>Haloarculaceae</taxon>
        <taxon>Halorientalis</taxon>
    </lineage>
</organism>
<dbReference type="InterPro" id="IPR019546">
    <property type="entry name" value="TAT_signal_bac_arc"/>
</dbReference>
<dbReference type="InterPro" id="IPR051010">
    <property type="entry name" value="BCAA_transport"/>
</dbReference>
<comment type="caution">
    <text evidence="3">The sequence shown here is derived from an EMBL/GenBank/DDBJ whole genome shotgun (WGS) entry which is preliminary data.</text>
</comment>
<gene>
    <name evidence="3" type="ORF">EAF64_17120</name>
</gene>
<dbReference type="Pfam" id="PF13458">
    <property type="entry name" value="Peripla_BP_6"/>
    <property type="match status" value="1"/>
</dbReference>
<name>A0A498L1Q0_9EURY</name>
<keyword evidence="4" id="KW-1185">Reference proteome</keyword>
<dbReference type="PANTHER" id="PTHR30483:SF37">
    <property type="entry name" value="ABC TRANSPORTER SUBSTRATE-BINDING PROTEIN"/>
    <property type="match status" value="1"/>
</dbReference>
<proteinExistence type="predicted"/>
<dbReference type="Gene3D" id="3.40.50.2300">
    <property type="match status" value="2"/>
</dbReference>
<dbReference type="CDD" id="cd06338">
    <property type="entry name" value="PBP1_ABC_ligand_binding-like"/>
    <property type="match status" value="1"/>
</dbReference>
<dbReference type="InterPro" id="IPR028081">
    <property type="entry name" value="Leu-bd"/>
</dbReference>
<keyword evidence="1" id="KW-0732">Signal</keyword>
<sequence>MQKRVAGMRENIKTVKNRRQFMKAAGLAGTVGVAGVAGCVGGGSDRGGDKFKFGVVTSLSGDLRFGGEVTRRGYDLWKKTVNENGGIDIDGSSYEVELSYADAKSDPSTGADAASRMISSERVDAVLGPYSSNVTLAVAPIMEKNRTPHISGSAESPRIWEQQFKHTFGTVPTVTLIAQRAAEEILSLDPAAESVYVSGVNGPFSKATASAMRDAAENKGVEVLAYDLNPSDTDWTNVVSSAKSQDPDLHFHGGHIGSHVSLLKAADQLNYDPDGFFNHYGVNTSSFKEGLGDGARGTFGATVWMPDLERSGGKLFGSAADYAEAARAEYDSDPDYTQAASSAAGVVYQQALEELGAAPPLSDTQKSKLVEIIEGASVETFYGDVTFDKEGEFYHNNTSTSPLPIQLQDDNKAVVVGSADSASPANYPVEE</sequence>
<reference evidence="3 4" key="1">
    <citation type="submission" date="2019-01" db="EMBL/GenBank/DDBJ databases">
        <title>Halorientalis sp. F13-25 a new haloarchaeum isolated from hypersaline water.</title>
        <authorList>
            <person name="Ana D.-V."/>
            <person name="Cristina S.-P."/>
            <person name="Antonio V."/>
        </authorList>
    </citation>
    <scope>NUCLEOTIDE SEQUENCE [LARGE SCALE GENOMIC DNA]</scope>
    <source>
        <strain evidence="3 4">F13-25</strain>
    </source>
</reference>
<dbReference type="SUPFAM" id="SSF53822">
    <property type="entry name" value="Periplasmic binding protein-like I"/>
    <property type="match status" value="1"/>
</dbReference>
<dbReference type="InterPro" id="IPR028082">
    <property type="entry name" value="Peripla_BP_I"/>
</dbReference>
<feature type="domain" description="Leucine-binding protein" evidence="2">
    <location>
        <begin position="51"/>
        <end position="390"/>
    </location>
</feature>
<dbReference type="EMBL" id="RDFA01000006">
    <property type="protein sequence ID" value="RXK47491.1"/>
    <property type="molecule type" value="Genomic_DNA"/>
</dbReference>
<dbReference type="NCBIfam" id="TIGR01409">
    <property type="entry name" value="TAT_signal_seq"/>
    <property type="match status" value="1"/>
</dbReference>
<evidence type="ECO:0000259" key="2">
    <source>
        <dbReference type="Pfam" id="PF13458"/>
    </source>
</evidence>
<dbReference type="AlphaFoldDB" id="A0A498L1Q0"/>
<protein>
    <submittedName>
        <fullName evidence="3">Twin-arginine translocation signal domain-containing protein</fullName>
    </submittedName>
</protein>
<evidence type="ECO:0000313" key="3">
    <source>
        <dbReference type="EMBL" id="RXK47491.1"/>
    </source>
</evidence>
<accession>A0A498L1Q0</accession>
<dbReference type="PANTHER" id="PTHR30483">
    <property type="entry name" value="LEUCINE-SPECIFIC-BINDING PROTEIN"/>
    <property type="match status" value="1"/>
</dbReference>